<organism evidence="1 2">
    <name type="scientific">Araneus ventricosus</name>
    <name type="common">Orbweaver spider</name>
    <name type="synonym">Epeira ventricosa</name>
    <dbReference type="NCBI Taxonomy" id="182803"/>
    <lineage>
        <taxon>Eukaryota</taxon>
        <taxon>Metazoa</taxon>
        <taxon>Ecdysozoa</taxon>
        <taxon>Arthropoda</taxon>
        <taxon>Chelicerata</taxon>
        <taxon>Arachnida</taxon>
        <taxon>Araneae</taxon>
        <taxon>Araneomorphae</taxon>
        <taxon>Entelegynae</taxon>
        <taxon>Araneoidea</taxon>
        <taxon>Araneidae</taxon>
        <taxon>Araneus</taxon>
    </lineage>
</organism>
<gene>
    <name evidence="1" type="ORF">AVEN_175307_1</name>
</gene>
<dbReference type="AlphaFoldDB" id="A0A4Y2GEX7"/>
<dbReference type="Proteomes" id="UP000499080">
    <property type="component" value="Unassembled WGS sequence"/>
</dbReference>
<keyword evidence="2" id="KW-1185">Reference proteome</keyword>
<proteinExistence type="predicted"/>
<sequence>MPFGLEECTYIAKIRELEDHSAFLRGELATRNVVFDTIKKDIKDSPGKLIEAVKELRNSAEKNKPTYTTTLQSGPVPLTSPSGSHAVLLRPKKETSSEEIKRILMMLLLRETPRTELSKYLGSAREGLLLRRLQMQIYRPLRQNYDIDNIVESFVISRSRKRDLRLFYRAWIKSWTRIVCLKDSLPKTTTYCGTHNRLLFEVCFPIKVSRSTNWVLSLDTIIYRRVFDEPGLYFEWSRYKLDNFFGLKSEDDLVILRTDARDQRMLSVTDVVAIFQQKYVKLLVA</sequence>
<accession>A0A4Y2GEX7</accession>
<reference evidence="1 2" key="1">
    <citation type="journal article" date="2019" name="Sci. Rep.">
        <title>Orb-weaving spider Araneus ventricosus genome elucidates the spidroin gene catalogue.</title>
        <authorList>
            <person name="Kono N."/>
            <person name="Nakamura H."/>
            <person name="Ohtoshi R."/>
            <person name="Moran D.A.P."/>
            <person name="Shinohara A."/>
            <person name="Yoshida Y."/>
            <person name="Fujiwara M."/>
            <person name="Mori M."/>
            <person name="Tomita M."/>
            <person name="Arakawa K."/>
        </authorList>
    </citation>
    <scope>NUCLEOTIDE SEQUENCE [LARGE SCALE GENOMIC DNA]</scope>
</reference>
<protein>
    <submittedName>
        <fullName evidence="1">Uncharacterized protein</fullName>
    </submittedName>
</protein>
<name>A0A4Y2GEX7_ARAVE</name>
<dbReference type="EMBL" id="BGPR01001348">
    <property type="protein sequence ID" value="GBM51737.1"/>
    <property type="molecule type" value="Genomic_DNA"/>
</dbReference>
<evidence type="ECO:0000313" key="2">
    <source>
        <dbReference type="Proteomes" id="UP000499080"/>
    </source>
</evidence>
<comment type="caution">
    <text evidence="1">The sequence shown here is derived from an EMBL/GenBank/DDBJ whole genome shotgun (WGS) entry which is preliminary data.</text>
</comment>
<evidence type="ECO:0000313" key="1">
    <source>
        <dbReference type="EMBL" id="GBM51737.1"/>
    </source>
</evidence>